<keyword evidence="3" id="KW-1185">Reference proteome</keyword>
<proteinExistence type="predicted"/>
<dbReference type="Proteomes" id="UP000250462">
    <property type="component" value="Unassembled WGS sequence"/>
</dbReference>
<evidence type="ECO:0000313" key="3">
    <source>
        <dbReference type="Proteomes" id="UP000250462"/>
    </source>
</evidence>
<gene>
    <name evidence="2" type="ORF">DPM12_05710</name>
</gene>
<dbReference type="EMBL" id="QMIG01000003">
    <property type="protein sequence ID" value="RAW17499.1"/>
    <property type="molecule type" value="Genomic_DNA"/>
</dbReference>
<accession>A0A329R0I4</accession>
<feature type="transmembrane region" description="Helical" evidence="1">
    <location>
        <begin position="20"/>
        <end position="40"/>
    </location>
</feature>
<reference evidence="2 3" key="1">
    <citation type="submission" date="2018-06" db="EMBL/GenBank/DDBJ databases">
        <title>Phytoactinopolyspora halophila sp. nov., a novel halophilic actinomycete isolated from a saline soil in China.</title>
        <authorList>
            <person name="Tang S.-K."/>
        </authorList>
    </citation>
    <scope>NUCLEOTIDE SEQUENCE [LARGE SCALE GENOMIC DNA]</scope>
    <source>
        <strain evidence="2 3">YIM 96934</strain>
    </source>
</reference>
<dbReference type="RefSeq" id="WP_112257318.1">
    <property type="nucleotide sequence ID" value="NZ_QMIG01000003.1"/>
</dbReference>
<keyword evidence="1" id="KW-0472">Membrane</keyword>
<comment type="caution">
    <text evidence="2">The sequence shown here is derived from an EMBL/GenBank/DDBJ whole genome shotgun (WGS) entry which is preliminary data.</text>
</comment>
<evidence type="ECO:0000256" key="1">
    <source>
        <dbReference type="SAM" id="Phobius"/>
    </source>
</evidence>
<organism evidence="2 3">
    <name type="scientific">Phytoactinopolyspora halophila</name>
    <dbReference type="NCBI Taxonomy" id="1981511"/>
    <lineage>
        <taxon>Bacteria</taxon>
        <taxon>Bacillati</taxon>
        <taxon>Actinomycetota</taxon>
        <taxon>Actinomycetes</taxon>
        <taxon>Jiangellales</taxon>
        <taxon>Jiangellaceae</taxon>
        <taxon>Phytoactinopolyspora</taxon>
    </lineage>
</organism>
<name>A0A329R0I4_9ACTN</name>
<dbReference type="AlphaFoldDB" id="A0A329R0I4"/>
<evidence type="ECO:0008006" key="4">
    <source>
        <dbReference type="Google" id="ProtNLM"/>
    </source>
</evidence>
<sequence>MVDRPAESDCEAFGDGFLGQAANTTTSLAFVAAGVAILLASRASHRSRTIYAVLAIGTGAGSVVFHGPAPSWAEPVHDLPLIALFAFVAADAVSDLRGRPLSPAWWVLPPLVIVALAETTRIDSAPLEAVVAAAALVASVLRMRARPEHRQTILLAMLILGAGALIGTLSRTGGPWCEPDSLLQGHAIWHVLAAVAVWRLAPAIGQA</sequence>
<keyword evidence="1" id="KW-1133">Transmembrane helix</keyword>
<keyword evidence="1" id="KW-0812">Transmembrane</keyword>
<evidence type="ECO:0000313" key="2">
    <source>
        <dbReference type="EMBL" id="RAW17499.1"/>
    </source>
</evidence>
<protein>
    <recommendedName>
        <fullName evidence="4">Ceramidase</fullName>
    </recommendedName>
</protein>
<feature type="transmembrane region" description="Helical" evidence="1">
    <location>
        <begin position="153"/>
        <end position="170"/>
    </location>
</feature>
<dbReference type="OrthoDB" id="4825424at2"/>